<dbReference type="STRING" id="34508.A0A4U5LTD5"/>
<evidence type="ECO:0000313" key="1">
    <source>
        <dbReference type="EMBL" id="TKR59332.1"/>
    </source>
</evidence>
<dbReference type="Proteomes" id="UP000298663">
    <property type="component" value="Unassembled WGS sequence"/>
</dbReference>
<dbReference type="OrthoDB" id="2687620at2759"/>
<gene>
    <name evidence="1" type="ORF">L596_029021</name>
</gene>
<organism evidence="1 2">
    <name type="scientific">Steinernema carpocapsae</name>
    <name type="common">Entomopathogenic nematode</name>
    <dbReference type="NCBI Taxonomy" id="34508"/>
    <lineage>
        <taxon>Eukaryota</taxon>
        <taxon>Metazoa</taxon>
        <taxon>Ecdysozoa</taxon>
        <taxon>Nematoda</taxon>
        <taxon>Chromadorea</taxon>
        <taxon>Rhabditida</taxon>
        <taxon>Tylenchina</taxon>
        <taxon>Panagrolaimomorpha</taxon>
        <taxon>Strongyloidoidea</taxon>
        <taxon>Steinernematidae</taxon>
        <taxon>Steinernema</taxon>
    </lineage>
</organism>
<dbReference type="AlphaFoldDB" id="A0A4U5LTD5"/>
<sequence length="146" mass="16348">MCFGVTDASKHRLVLVDFGLVRRYKTAEEKSREKRSRAGFRGTLSLIRGFHPASLWSCEFTGSVKKSSPTGSLIIPWFLPSPSSTSSSSSPCSFSTVPIRVSSTAAIRKSPEWIETHLRAFSNRYSSNGGHDTFRYQCYMLQEPML</sequence>
<comment type="caution">
    <text evidence="1">The sequence shown here is derived from an EMBL/GenBank/DDBJ whole genome shotgun (WGS) entry which is preliminary data.</text>
</comment>
<evidence type="ECO:0000313" key="2">
    <source>
        <dbReference type="Proteomes" id="UP000298663"/>
    </source>
</evidence>
<keyword evidence="2" id="KW-1185">Reference proteome</keyword>
<accession>A0A4U5LTD5</accession>
<protein>
    <recommendedName>
        <fullName evidence="3">Protein kinase domain-containing protein</fullName>
    </recommendedName>
</protein>
<reference evidence="1 2" key="1">
    <citation type="journal article" date="2015" name="Genome Biol.">
        <title>Comparative genomics of Steinernema reveals deeply conserved gene regulatory networks.</title>
        <authorList>
            <person name="Dillman A.R."/>
            <person name="Macchietto M."/>
            <person name="Porter C.F."/>
            <person name="Rogers A."/>
            <person name="Williams B."/>
            <person name="Antoshechkin I."/>
            <person name="Lee M.M."/>
            <person name="Goodwin Z."/>
            <person name="Lu X."/>
            <person name="Lewis E.E."/>
            <person name="Goodrich-Blair H."/>
            <person name="Stock S.P."/>
            <person name="Adams B.J."/>
            <person name="Sternberg P.W."/>
            <person name="Mortazavi A."/>
        </authorList>
    </citation>
    <scope>NUCLEOTIDE SEQUENCE [LARGE SCALE GENOMIC DNA]</scope>
    <source>
        <strain evidence="1 2">ALL</strain>
    </source>
</reference>
<name>A0A4U5LTD5_STECR</name>
<dbReference type="EMBL" id="AZBU02000012">
    <property type="protein sequence ID" value="TKR59332.1"/>
    <property type="molecule type" value="Genomic_DNA"/>
</dbReference>
<proteinExistence type="predicted"/>
<evidence type="ECO:0008006" key="3">
    <source>
        <dbReference type="Google" id="ProtNLM"/>
    </source>
</evidence>
<reference evidence="1 2" key="2">
    <citation type="journal article" date="2019" name="G3 (Bethesda)">
        <title>Hybrid Assembly of the Genome of the Entomopathogenic Nematode Steinernema carpocapsae Identifies the X-Chromosome.</title>
        <authorList>
            <person name="Serra L."/>
            <person name="Macchietto M."/>
            <person name="Macias-Munoz A."/>
            <person name="McGill C.J."/>
            <person name="Rodriguez I.M."/>
            <person name="Rodriguez B."/>
            <person name="Murad R."/>
            <person name="Mortazavi A."/>
        </authorList>
    </citation>
    <scope>NUCLEOTIDE SEQUENCE [LARGE SCALE GENOMIC DNA]</scope>
    <source>
        <strain evidence="1 2">ALL</strain>
    </source>
</reference>